<dbReference type="InterPro" id="IPR050325">
    <property type="entry name" value="Prot/Nucl_acid_deglycase"/>
</dbReference>
<dbReference type="RefSeq" id="WP_054557941.1">
    <property type="nucleotide sequence ID" value="NZ_JBHTHY010000006.1"/>
</dbReference>
<evidence type="ECO:0000256" key="2">
    <source>
        <dbReference type="ARBA" id="ARBA00023239"/>
    </source>
</evidence>
<dbReference type="InterPro" id="IPR002818">
    <property type="entry name" value="DJ-1/PfpI"/>
</dbReference>
<keyword evidence="4" id="KW-0732">Signal</keyword>
<dbReference type="Pfam" id="PF01965">
    <property type="entry name" value="DJ-1_PfpI"/>
    <property type="match status" value="1"/>
</dbReference>
<keyword evidence="6" id="KW-0315">Glutamine amidotransferase</keyword>
<protein>
    <submittedName>
        <fullName evidence="6">Type 1 glutamine amidotransferase domain-containing protein</fullName>
    </submittedName>
</protein>
<dbReference type="CDD" id="cd03141">
    <property type="entry name" value="GATase1_Hsp31_like"/>
    <property type="match status" value="1"/>
</dbReference>
<evidence type="ECO:0000256" key="3">
    <source>
        <dbReference type="ARBA" id="ARBA00038493"/>
    </source>
</evidence>
<dbReference type="PANTHER" id="PTHR48094">
    <property type="entry name" value="PROTEIN/NUCLEIC ACID DEGLYCASE DJ-1-RELATED"/>
    <property type="match status" value="1"/>
</dbReference>
<evidence type="ECO:0000313" key="6">
    <source>
        <dbReference type="EMBL" id="MFD0797893.1"/>
    </source>
</evidence>
<dbReference type="Proteomes" id="UP001597012">
    <property type="component" value="Unassembled WGS sequence"/>
</dbReference>
<feature type="signal peptide" evidence="4">
    <location>
        <begin position="1"/>
        <end position="20"/>
    </location>
</feature>
<sequence>MRKYITVVLLLFTMITFAQSASKNQKNVLIIVSSYGKDNGKTRPGFEFEEFVDAYNIFTSNNSKVTVASPKGGSVVADKFDATKEKNNAFFTNKNTASILSQTVATSQVDADDYDAIYIIGGKGAMFDVPYDPSLQDIILNLYNRKGTVLASVCHGTSAFINVKHQNNYILDNERITGFSNEEEKIFKSKWIDEFPFLLEDAVKSRGAKYQKSSFMLENVVISGKFITGQNPASTKVSAEAVVNALGVKPVQRAKDSKEKLEKGMRLITFGKPYFFNENFQLLVAKTQLNLQNTEQAKKNT</sequence>
<feature type="domain" description="DJ-1/PfpI" evidence="5">
    <location>
        <begin position="45"/>
        <end position="235"/>
    </location>
</feature>
<comment type="caution">
    <text evidence="6">The sequence shown here is derived from an EMBL/GenBank/DDBJ whole genome shotgun (WGS) entry which is preliminary data.</text>
</comment>
<evidence type="ECO:0000256" key="4">
    <source>
        <dbReference type="SAM" id="SignalP"/>
    </source>
</evidence>
<reference evidence="7" key="1">
    <citation type="journal article" date="2019" name="Int. J. Syst. Evol. Microbiol.">
        <title>The Global Catalogue of Microorganisms (GCM) 10K type strain sequencing project: providing services to taxonomists for standard genome sequencing and annotation.</title>
        <authorList>
            <consortium name="The Broad Institute Genomics Platform"/>
            <consortium name="The Broad Institute Genome Sequencing Center for Infectious Disease"/>
            <person name="Wu L."/>
            <person name="Ma J."/>
        </authorList>
    </citation>
    <scope>NUCLEOTIDE SEQUENCE [LARGE SCALE GENOMIC DNA]</scope>
    <source>
        <strain evidence="7">CCUG 61948</strain>
    </source>
</reference>
<organism evidence="6 7">
    <name type="scientific">Maribacter chungangensis</name>
    <dbReference type="NCBI Taxonomy" id="1069117"/>
    <lineage>
        <taxon>Bacteria</taxon>
        <taxon>Pseudomonadati</taxon>
        <taxon>Bacteroidota</taxon>
        <taxon>Flavobacteriia</taxon>
        <taxon>Flavobacteriales</taxon>
        <taxon>Flavobacteriaceae</taxon>
        <taxon>Maribacter</taxon>
    </lineage>
</organism>
<proteinExistence type="inferred from homology"/>
<name>A0ABW3B543_9FLAO</name>
<dbReference type="PANTHER" id="PTHR48094:SF11">
    <property type="entry name" value="GLUTATHIONE-INDEPENDENT GLYOXALASE HSP31-RELATED"/>
    <property type="match status" value="1"/>
</dbReference>
<dbReference type="Gene3D" id="3.40.50.880">
    <property type="match status" value="1"/>
</dbReference>
<evidence type="ECO:0000259" key="5">
    <source>
        <dbReference type="Pfam" id="PF01965"/>
    </source>
</evidence>
<gene>
    <name evidence="6" type="ORF">ACFQZJ_10505</name>
</gene>
<keyword evidence="7" id="KW-1185">Reference proteome</keyword>
<evidence type="ECO:0000256" key="1">
    <source>
        <dbReference type="ARBA" id="ARBA00023016"/>
    </source>
</evidence>
<accession>A0ABW3B543</accession>
<keyword evidence="2" id="KW-0456">Lyase</keyword>
<keyword evidence="1" id="KW-0346">Stress response</keyword>
<evidence type="ECO:0000313" key="7">
    <source>
        <dbReference type="Proteomes" id="UP001597012"/>
    </source>
</evidence>
<feature type="chain" id="PRO_5046636210" evidence="4">
    <location>
        <begin position="21"/>
        <end position="301"/>
    </location>
</feature>
<dbReference type="InterPro" id="IPR029062">
    <property type="entry name" value="Class_I_gatase-like"/>
</dbReference>
<dbReference type="EMBL" id="JBHTHY010000006">
    <property type="protein sequence ID" value="MFD0797893.1"/>
    <property type="molecule type" value="Genomic_DNA"/>
</dbReference>
<comment type="similarity">
    <text evidence="3">Belongs to the peptidase C56 family. HSP31-like subfamily.</text>
</comment>
<dbReference type="SUPFAM" id="SSF52317">
    <property type="entry name" value="Class I glutamine amidotransferase-like"/>
    <property type="match status" value="1"/>
</dbReference>